<dbReference type="RefSeq" id="WP_074706995.1">
    <property type="nucleotide sequence ID" value="NZ_FNOP01000012.1"/>
</dbReference>
<comment type="caution">
    <text evidence="2">The sequence shown here is derived from an EMBL/GenBank/DDBJ whole genome shotgun (WGS) entry which is preliminary data.</text>
</comment>
<dbReference type="InterPro" id="IPR004038">
    <property type="entry name" value="Ribosomal_eL8/eL30/eS12/Gad45"/>
</dbReference>
<dbReference type="Gene3D" id="3.30.1330.30">
    <property type="match status" value="1"/>
</dbReference>
<keyword evidence="2" id="KW-0687">Ribonucleoprotein</keyword>
<proteinExistence type="predicted"/>
<feature type="domain" description="Ribosomal protein eL8/eL30/eS12/Gadd45" evidence="1">
    <location>
        <begin position="7"/>
        <end position="81"/>
    </location>
</feature>
<evidence type="ECO:0000313" key="3">
    <source>
        <dbReference type="Proteomes" id="UP000182379"/>
    </source>
</evidence>
<dbReference type="GO" id="GO:0005840">
    <property type="term" value="C:ribosome"/>
    <property type="evidence" value="ECO:0007669"/>
    <property type="project" value="UniProtKB-KW"/>
</dbReference>
<dbReference type="SUPFAM" id="SSF55315">
    <property type="entry name" value="L30e-like"/>
    <property type="match status" value="1"/>
</dbReference>
<gene>
    <name evidence="2" type="ORF">SAMN05216495_11265</name>
</gene>
<reference evidence="2 3" key="1">
    <citation type="submission" date="2016-10" db="EMBL/GenBank/DDBJ databases">
        <authorList>
            <person name="Varghese N."/>
            <person name="Submissions S."/>
        </authorList>
    </citation>
    <scope>NUCLEOTIDE SEQUENCE [LARGE SCALE GENOMIC DNA]</scope>
    <source>
        <strain evidence="2 3">WCC6</strain>
    </source>
</reference>
<protein>
    <submittedName>
        <fullName evidence="2">Large subunit ribosomal protein L7A</fullName>
    </submittedName>
</protein>
<organism evidence="2 3">
    <name type="scientific">Acidaminococcus fermentans</name>
    <dbReference type="NCBI Taxonomy" id="905"/>
    <lineage>
        <taxon>Bacteria</taxon>
        <taxon>Bacillati</taxon>
        <taxon>Bacillota</taxon>
        <taxon>Negativicutes</taxon>
        <taxon>Acidaminococcales</taxon>
        <taxon>Acidaminococcaceae</taxon>
        <taxon>Acidaminococcus</taxon>
    </lineage>
</organism>
<dbReference type="AlphaFoldDB" id="A0A1H2YVT2"/>
<keyword evidence="2" id="KW-0689">Ribosomal protein</keyword>
<sequence length="84" mass="8680">MFLADVKNGSPVVVGVKQSQKAIARDQAAGVMIARDADEHVTGPVKDLCEAKAVPVEIVETMAELGKACGIHVGASVAAVLKIR</sequence>
<evidence type="ECO:0000259" key="1">
    <source>
        <dbReference type="Pfam" id="PF01248"/>
    </source>
</evidence>
<accession>A0A1H2YVT2</accession>
<dbReference type="InterPro" id="IPR029064">
    <property type="entry name" value="Ribosomal_eL30-like_sf"/>
</dbReference>
<name>A0A1H2YVT2_ACIFE</name>
<dbReference type="EMBL" id="FNOP01000012">
    <property type="protein sequence ID" value="SDX08699.1"/>
    <property type="molecule type" value="Genomic_DNA"/>
</dbReference>
<dbReference type="Pfam" id="PF01248">
    <property type="entry name" value="Ribosomal_L7Ae"/>
    <property type="match status" value="1"/>
</dbReference>
<dbReference type="Proteomes" id="UP000182379">
    <property type="component" value="Unassembled WGS sequence"/>
</dbReference>
<evidence type="ECO:0000313" key="2">
    <source>
        <dbReference type="EMBL" id="SDX08699.1"/>
    </source>
</evidence>